<accession>A0A2V4ABV8</accession>
<organism evidence="2 3">
    <name type="scientific">Prauserella muralis</name>
    <dbReference type="NCBI Taxonomy" id="588067"/>
    <lineage>
        <taxon>Bacteria</taxon>
        <taxon>Bacillati</taxon>
        <taxon>Actinomycetota</taxon>
        <taxon>Actinomycetes</taxon>
        <taxon>Pseudonocardiales</taxon>
        <taxon>Pseudonocardiaceae</taxon>
        <taxon>Prauserella</taxon>
    </lineage>
</organism>
<geneLocation type="plasmid" evidence="3">
    <name>ppmurdsm45305</name>
</geneLocation>
<sequence length="86" mass="9137">MSETTISAEAMRGHIAAGRALPLLPDGAPGPVQYAGRWWAIPADAHDYLPVTDASAAAHLDTAAQRLHQARQDARPGAERDDGARR</sequence>
<keyword evidence="2" id="KW-0614">Plasmid</keyword>
<feature type="region of interest" description="Disordered" evidence="1">
    <location>
        <begin position="64"/>
        <end position="86"/>
    </location>
</feature>
<dbReference type="RefSeq" id="WP_112278838.1">
    <property type="nucleotide sequence ID" value="NZ_CM009984.1"/>
</dbReference>
<proteinExistence type="predicted"/>
<protein>
    <submittedName>
        <fullName evidence="2">Uncharacterized protein</fullName>
    </submittedName>
</protein>
<dbReference type="AlphaFoldDB" id="A0A2V4ABV8"/>
<reference evidence="2 3" key="1">
    <citation type="submission" date="2016-07" db="EMBL/GenBank/DDBJ databases">
        <title>Draft genome sequence of Prauserella muralis DSM 45305, isolated from a mould-covered wall in an indoor environment.</title>
        <authorList>
            <person name="Ruckert C."/>
            <person name="Albersmeier A."/>
            <person name="Jiang C.-L."/>
            <person name="Jiang Y."/>
            <person name="Kalinowski J."/>
            <person name="Schneider O."/>
            <person name="Winkler A."/>
            <person name="Zotchev S.B."/>
        </authorList>
    </citation>
    <scope>NUCLEOTIDE SEQUENCE [LARGE SCALE GENOMIC DNA]</scope>
    <source>
        <strain evidence="2 3">DSM 45305</strain>
        <plasmid evidence="3">ppmurdsm45305</plasmid>
    </source>
</reference>
<evidence type="ECO:0000313" key="2">
    <source>
        <dbReference type="EMBL" id="PXY16596.1"/>
    </source>
</evidence>
<keyword evidence="3" id="KW-1185">Reference proteome</keyword>
<comment type="caution">
    <text evidence="2">The sequence shown here is derived from an EMBL/GenBank/DDBJ whole genome shotgun (WGS) entry which is preliminary data.</text>
</comment>
<name>A0A2V4ABV8_9PSEU</name>
<evidence type="ECO:0000313" key="3">
    <source>
        <dbReference type="Proteomes" id="UP000249915"/>
    </source>
</evidence>
<dbReference type="EMBL" id="MASW01000024">
    <property type="protein sequence ID" value="PXY16596.1"/>
    <property type="molecule type" value="Genomic_DNA"/>
</dbReference>
<feature type="compositionally biased region" description="Basic and acidic residues" evidence="1">
    <location>
        <begin position="70"/>
        <end position="86"/>
    </location>
</feature>
<dbReference type="Proteomes" id="UP000249915">
    <property type="component" value="Plasmid pPmurDSM45305"/>
</dbReference>
<gene>
    <name evidence="2" type="ORF">BAY60_35985</name>
</gene>
<evidence type="ECO:0000256" key="1">
    <source>
        <dbReference type="SAM" id="MobiDB-lite"/>
    </source>
</evidence>